<dbReference type="InterPro" id="IPR014018">
    <property type="entry name" value="SecA_motor_DEAD"/>
</dbReference>
<sequence length="2017" mass="231434">MDLIKEGDYPCIVNFLQISKTLSIINGKDIHLLLGTGSVKTMITHYLCGENMITAASGIGEGKFVKKSKITIKKRKLILIHFIPGSTSGNEKISGKEVISYKITSNNELIITLDDQVPAIDLSIAIGVTKVIHSSKSVRPIIVLDKNTITSVGGSELGQILDYLPILIENIQGSFGSFSVLFTDFDSCKPEIENYNSIKDSFIQQIQIENQKNPNSNRATLLRFIFKGVENKIDNLNHGGQPEEGLYVKIVNPINTNAVQDILSMVHSRPPIENLSQVFKYNISTSSQTNIGNEIETLQDKINLEGGNYKLTAEYLDLIKSIAKYIDVNSLKVSYKDSLVIVIKHYNELCSDVKSYLIGALNPSGSLSIEQLDSHLSAIKLIYHLMKQRDSEEKTHFTNDIQSYDNVIQCLLQITIDCENSLNTIMSFSVLKDQIYKLCSLSDFNDVFTFVKSSAINSLSNRIQHLIDDANYEIRSHNWENSYNSCQSIRQSICIQEFIKIQIENEVQTLISSINKIIEISSEFINQILSSEGEISTQDLDSIPVHWKIIQTSSSFKPLRELINIEIKEVYYNPIVESIVTFTEIYNLSDVVDCTNYLRNISMLINMDANIKDRTFNSLLEKQKNIKIKIDSLKDEVYSSLNINSDQNKLECVFNNLSKIKELSQLDQYFSQPHGMKTYVEAIEEIIIFIEKVKKEISDSFTSNNHKLSNTLSQTIYCLVRQIEFGQNVSQEELKLIDCIENTKNLFKNLVSNICISFKSDDSTNGLWSTLSKQLEILGIFKHNQIFSSKLLITTFETKIVKYCCTLLEELEIYLSKNDYKSACGSLNQFQEAQTFNNIEPIVNNQYLLVKSTTMTSIYYFVLKMKSLIDDFKFKEFKTLKPQLNSLVDLEHYYPSINSKVQEINNQYRKYKDINFNIKNGYFSFLTEIDHPTMKILQEKSQKRLYSIQRDLSALKYEQVAQNLTWIIKMCSNSLFQQKLGTKVNNNKEELSKILKQIIDIAEKSSSSIKESLKTDNLKMSDIDHYYSIKTHLSTFINHFQQIDNKLIESLESYFDSFRQISNNIESWKKGVIEFNTVSLLMSKLSTLEGCQTEFSSCSNLGLKIPTHSSLMDQLKLCLKDLINTFQFGLETQAYHKCRSTILLVIKLVDHELVERNDYELLIQKVEIHKNGLFDKAEQYLDRNDPMNYQVIASEVNYLNDFFKQIPKVKSQSFCHLILSLGHKHIEELSNNWQTKDLNSLISILKEFKKFSTNCILLREHANTNIAMILDQYIETNGLEKFQLLGKELESSGSLGKEIISEFKQFQSYSISMWNSRSPKLNLVFEYILKNMTGDEISMDILKSSYDSFSIKHQEMVDKLKVNKYQDVLKEIVSNSKKLSLRIPKYMDLETSREDVINLLAHIFAIWTISKSGESYVALKFDPNVLLRPHHFQVLAIMRLLGIDKHVSLMKKTPTLNLIGVIPDSIPLDNHLIEILTGEGKSITLAVLSIILSLLGFKVSCVSYSEYLSKRDFSSFVDIFELFGVTDMITYSTFGELCESLISEGGDVRALTDNLIHNSLAPVHSQISQSSRILLIDEVDLFFGDSFYGKTYNPATTLHSSSIVKLYEYIWNNRKNIKFATLSKQIEYKNVISEFPGYEKLLSLKISEMVEDVNNYKNTEYEVDNVNKRIGYRNHDGISFTHEHGSKTAFAYIDAFGINKEDDKTDKDEKTKKEEIAKFENFKRKNLKITITCGGWSYANIPSKFERILGVTGTLKTLTPTLMKIIKDEFKINKFTFTPSIFDETKLDFKEHDHVFIEKDKDHWYLKIAEDILEKTKKERAVIVVFEDEKTLNDFETSHYFGQVEKSSKLVESTTDRDTVIKKATTSRQVTLITRSFGRGVDFIVNDDKVIANGGVHVIQTFLSEEITEEIQIKGRTARQGQKGSYKMILLKSDLIKMGMTEKWLEDEKKRDGFYKSIDEKRQKLYSSKCEKLKKVVNGAKERDSESNKYLSLLSNYSESKKSEILKILFEFNNKNK</sequence>
<keyword evidence="1" id="KW-0963">Cytoplasm</keyword>
<dbReference type="InParanoid" id="D3BP05"/>
<evidence type="ECO:0000313" key="6">
    <source>
        <dbReference type="EMBL" id="EFA77015.1"/>
    </source>
</evidence>
<dbReference type="PANTHER" id="PTHR30612:SF0">
    <property type="entry name" value="CHLOROPLAST PROTEIN-TRANSPORTING ATPASE"/>
    <property type="match status" value="1"/>
</dbReference>
<organism evidence="6 7">
    <name type="scientific">Heterostelium pallidum (strain ATCC 26659 / Pp 5 / PN500)</name>
    <name type="common">Cellular slime mold</name>
    <name type="synonym">Polysphondylium pallidum</name>
    <dbReference type="NCBI Taxonomy" id="670386"/>
    <lineage>
        <taxon>Eukaryota</taxon>
        <taxon>Amoebozoa</taxon>
        <taxon>Evosea</taxon>
        <taxon>Eumycetozoa</taxon>
        <taxon>Dictyostelia</taxon>
        <taxon>Acytosteliales</taxon>
        <taxon>Acytosteliaceae</taxon>
        <taxon>Heterostelium</taxon>
    </lineage>
</organism>
<dbReference type="GO" id="GO:0006886">
    <property type="term" value="P:intracellular protein transport"/>
    <property type="evidence" value="ECO:0007669"/>
    <property type="project" value="InterPro"/>
</dbReference>
<dbReference type="GO" id="GO:0016020">
    <property type="term" value="C:membrane"/>
    <property type="evidence" value="ECO:0007669"/>
    <property type="project" value="InterPro"/>
</dbReference>
<dbReference type="RefSeq" id="XP_020429145.1">
    <property type="nucleotide sequence ID" value="XM_020580558.1"/>
</dbReference>
<feature type="domain" description="SecA family profile" evidence="5">
    <location>
        <begin position="1365"/>
        <end position="1967"/>
    </location>
</feature>
<evidence type="ECO:0000256" key="3">
    <source>
        <dbReference type="ARBA" id="ARBA00023010"/>
    </source>
</evidence>
<dbReference type="Pfam" id="PF07517">
    <property type="entry name" value="SecA_DEAD"/>
    <property type="match status" value="1"/>
</dbReference>
<name>D3BP05_HETP5</name>
<dbReference type="GO" id="GO:0005524">
    <property type="term" value="F:ATP binding"/>
    <property type="evidence" value="ECO:0007669"/>
    <property type="project" value="InterPro"/>
</dbReference>
<evidence type="ECO:0000313" key="7">
    <source>
        <dbReference type="Proteomes" id="UP000001396"/>
    </source>
</evidence>
<evidence type="ECO:0000259" key="4">
    <source>
        <dbReference type="PROSITE" id="PS51194"/>
    </source>
</evidence>
<dbReference type="PROSITE" id="PS51194">
    <property type="entry name" value="HELICASE_CTER"/>
    <property type="match status" value="1"/>
</dbReference>
<dbReference type="InterPro" id="IPR001650">
    <property type="entry name" value="Helicase_C-like"/>
</dbReference>
<dbReference type="InterPro" id="IPR011115">
    <property type="entry name" value="SecA_DEAD"/>
</dbReference>
<dbReference type="EMBL" id="ADBJ01000044">
    <property type="protein sequence ID" value="EFA77015.1"/>
    <property type="molecule type" value="Genomic_DNA"/>
</dbReference>
<evidence type="ECO:0000256" key="1">
    <source>
        <dbReference type="ARBA" id="ARBA00022490"/>
    </source>
</evidence>
<dbReference type="PROSITE" id="PS51196">
    <property type="entry name" value="SECA_MOTOR_DEAD"/>
    <property type="match status" value="1"/>
</dbReference>
<keyword evidence="2" id="KW-0653">Protein transport</keyword>
<dbReference type="GO" id="GO:0006605">
    <property type="term" value="P:protein targeting"/>
    <property type="evidence" value="ECO:0007669"/>
    <property type="project" value="InterPro"/>
</dbReference>
<accession>D3BP05</accession>
<dbReference type="Gene3D" id="3.40.50.300">
    <property type="entry name" value="P-loop containing nucleotide triphosphate hydrolases"/>
    <property type="match status" value="2"/>
</dbReference>
<keyword evidence="3" id="KW-0811">Translocation</keyword>
<evidence type="ECO:0000256" key="2">
    <source>
        <dbReference type="ARBA" id="ARBA00022927"/>
    </source>
</evidence>
<evidence type="ECO:0008006" key="8">
    <source>
        <dbReference type="Google" id="ProtNLM"/>
    </source>
</evidence>
<dbReference type="GO" id="GO:0017038">
    <property type="term" value="P:protein import"/>
    <property type="evidence" value="ECO:0007669"/>
    <property type="project" value="InterPro"/>
</dbReference>
<proteinExistence type="predicted"/>
<gene>
    <name evidence="6" type="ORF">PPL_09767</name>
</gene>
<dbReference type="GeneID" id="31365240"/>
<dbReference type="Proteomes" id="UP000001396">
    <property type="component" value="Unassembled WGS sequence"/>
</dbReference>
<feature type="domain" description="Helicase C-terminal" evidence="4">
    <location>
        <begin position="1800"/>
        <end position="1966"/>
    </location>
</feature>
<dbReference type="SUPFAM" id="SSF52540">
    <property type="entry name" value="P-loop containing nucleoside triphosphate hydrolases"/>
    <property type="match status" value="2"/>
</dbReference>
<reference evidence="6 7" key="1">
    <citation type="journal article" date="2011" name="Genome Res.">
        <title>Phylogeny-wide analysis of social amoeba genomes highlights ancient origins for complex intercellular communication.</title>
        <authorList>
            <person name="Heidel A.J."/>
            <person name="Lawal H.M."/>
            <person name="Felder M."/>
            <person name="Schilde C."/>
            <person name="Helps N.R."/>
            <person name="Tunggal B."/>
            <person name="Rivero F."/>
            <person name="John U."/>
            <person name="Schleicher M."/>
            <person name="Eichinger L."/>
            <person name="Platzer M."/>
            <person name="Noegel A.A."/>
            <person name="Schaap P."/>
            <person name="Gloeckner G."/>
        </authorList>
    </citation>
    <scope>NUCLEOTIDE SEQUENCE [LARGE SCALE GENOMIC DNA]</scope>
    <source>
        <strain evidence="7">ATCC 26659 / Pp 5 / PN500</strain>
    </source>
</reference>
<keyword evidence="2" id="KW-0813">Transport</keyword>
<dbReference type="InterPro" id="IPR027417">
    <property type="entry name" value="P-loop_NTPase"/>
</dbReference>
<evidence type="ECO:0000259" key="5">
    <source>
        <dbReference type="PROSITE" id="PS51196"/>
    </source>
</evidence>
<keyword evidence="7" id="KW-1185">Reference proteome</keyword>
<dbReference type="PANTHER" id="PTHR30612">
    <property type="entry name" value="SECA INNER MEMBRANE COMPONENT OF SEC PROTEIN SECRETION SYSTEM"/>
    <property type="match status" value="1"/>
</dbReference>
<protein>
    <recommendedName>
        <fullName evidence="8">Protein translocase subunit SecA</fullName>
    </recommendedName>
</protein>
<comment type="caution">
    <text evidence="6">The sequence shown here is derived from an EMBL/GenBank/DDBJ whole genome shotgun (WGS) entry which is preliminary data.</text>
</comment>
<dbReference type="InterPro" id="IPR000185">
    <property type="entry name" value="SecA"/>
</dbReference>